<evidence type="ECO:0000256" key="1">
    <source>
        <dbReference type="ARBA" id="ARBA00022679"/>
    </source>
</evidence>
<gene>
    <name evidence="6" type="primary">holA</name>
    <name evidence="6" type="ORF">ENL43_02935</name>
</gene>
<dbReference type="Gene3D" id="1.10.8.60">
    <property type="match status" value="1"/>
</dbReference>
<dbReference type="GO" id="GO:0006261">
    <property type="term" value="P:DNA-templated DNA replication"/>
    <property type="evidence" value="ECO:0007669"/>
    <property type="project" value="TreeGrafter"/>
</dbReference>
<comment type="caution">
    <text evidence="6">The sequence shown here is derived from an EMBL/GenBank/DDBJ whole genome shotgun (WGS) entry which is preliminary data.</text>
</comment>
<keyword evidence="2 6" id="KW-0548">Nucleotidyltransferase</keyword>
<dbReference type="Proteomes" id="UP000886050">
    <property type="component" value="Unassembled WGS sequence"/>
</dbReference>
<dbReference type="EC" id="2.7.7.7" evidence="6"/>
<dbReference type="GO" id="GO:0009360">
    <property type="term" value="C:DNA polymerase III complex"/>
    <property type="evidence" value="ECO:0007669"/>
    <property type="project" value="InterPro"/>
</dbReference>
<keyword evidence="1 6" id="KW-0808">Transferase</keyword>
<dbReference type="PANTHER" id="PTHR34388:SF1">
    <property type="entry name" value="DNA POLYMERASE III SUBUNIT DELTA"/>
    <property type="match status" value="1"/>
</dbReference>
<dbReference type="GO" id="GO:0003677">
    <property type="term" value="F:DNA binding"/>
    <property type="evidence" value="ECO:0007669"/>
    <property type="project" value="InterPro"/>
</dbReference>
<sequence>MEKIIDYYKKLFRRFSGASQIPRLMVFYGEENYLMERAVDRISETLSHPVSYIDASEKNFVELFEKETHVGLFAPKKVLVIKRAHKIKSANEFFSMMYKTEHRVILIYEDRKKAVSLKRSLKNVEFIEFPEMDVISFEIWIKSKLKQENKKISKETLRKLSAKLPKDLTSAQQELQKLILYLEERKVIDEEDLDVIFEEEPADFKGLLRRIFSEADERSLKEYVLLRERGFSPHAFIAEAEQFLTALYLIKEDMNEIARRKSRMRSSSKMREISSRFSARDILNLLDRVVEMDAYTKSVSFDRKVILNLLFVDLLQNA</sequence>
<proteinExistence type="predicted"/>
<reference evidence="6" key="1">
    <citation type="journal article" date="2020" name="mSystems">
        <title>Genome- and Community-Level Interaction Insights into Carbon Utilization and Element Cycling Functions of Hydrothermarchaeota in Hydrothermal Sediment.</title>
        <authorList>
            <person name="Zhou Z."/>
            <person name="Liu Y."/>
            <person name="Xu W."/>
            <person name="Pan J."/>
            <person name="Luo Z.H."/>
            <person name="Li M."/>
        </authorList>
    </citation>
    <scope>NUCLEOTIDE SEQUENCE [LARGE SCALE GENOMIC DNA]</scope>
    <source>
        <strain evidence="6">HyVt-96</strain>
    </source>
</reference>
<dbReference type="InterPro" id="IPR005790">
    <property type="entry name" value="DNA_polIII_delta"/>
</dbReference>
<dbReference type="GO" id="GO:0003887">
    <property type="term" value="F:DNA-directed DNA polymerase activity"/>
    <property type="evidence" value="ECO:0007669"/>
    <property type="project" value="UniProtKB-KW"/>
</dbReference>
<dbReference type="Pfam" id="PF06144">
    <property type="entry name" value="DNA_pol3_delta"/>
    <property type="match status" value="1"/>
</dbReference>
<accession>A0A7V5HN46</accession>
<dbReference type="SUPFAM" id="SSF52540">
    <property type="entry name" value="P-loop containing nucleoside triphosphate hydrolases"/>
    <property type="match status" value="1"/>
</dbReference>
<keyword evidence="4" id="KW-0239">DNA-directed DNA polymerase</keyword>
<evidence type="ECO:0000313" key="6">
    <source>
        <dbReference type="EMBL" id="HHF53302.1"/>
    </source>
</evidence>
<dbReference type="EMBL" id="DRTX01000152">
    <property type="protein sequence ID" value="HHF53302.1"/>
    <property type="molecule type" value="Genomic_DNA"/>
</dbReference>
<dbReference type="AlphaFoldDB" id="A0A7V5HN46"/>
<organism evidence="6">
    <name type="scientific">candidate division WOR-3 bacterium</name>
    <dbReference type="NCBI Taxonomy" id="2052148"/>
    <lineage>
        <taxon>Bacteria</taxon>
        <taxon>Bacteria division WOR-3</taxon>
    </lineage>
</organism>
<dbReference type="InterPro" id="IPR027417">
    <property type="entry name" value="P-loop_NTPase"/>
</dbReference>
<evidence type="ECO:0000259" key="5">
    <source>
        <dbReference type="Pfam" id="PF06144"/>
    </source>
</evidence>
<dbReference type="PANTHER" id="PTHR34388">
    <property type="entry name" value="DNA POLYMERASE III SUBUNIT DELTA"/>
    <property type="match status" value="1"/>
</dbReference>
<dbReference type="NCBIfam" id="TIGR01128">
    <property type="entry name" value="holA"/>
    <property type="match status" value="1"/>
</dbReference>
<dbReference type="InterPro" id="IPR010372">
    <property type="entry name" value="DNA_pol3_delta_N"/>
</dbReference>
<feature type="domain" description="DNA polymerase III delta N-terminal" evidence="5">
    <location>
        <begin position="26"/>
        <end position="89"/>
    </location>
</feature>
<keyword evidence="3" id="KW-0235">DNA replication</keyword>
<evidence type="ECO:0000256" key="4">
    <source>
        <dbReference type="ARBA" id="ARBA00022932"/>
    </source>
</evidence>
<protein>
    <submittedName>
        <fullName evidence="6">DNA polymerase III subunit delta</fullName>
        <ecNumber evidence="6">2.7.7.7</ecNumber>
    </submittedName>
</protein>
<name>A0A7V5HN46_UNCW3</name>
<evidence type="ECO:0000256" key="3">
    <source>
        <dbReference type="ARBA" id="ARBA00022705"/>
    </source>
</evidence>
<evidence type="ECO:0000256" key="2">
    <source>
        <dbReference type="ARBA" id="ARBA00022695"/>
    </source>
</evidence>